<dbReference type="PIRSF" id="PIRSF034852">
    <property type="entry name" value="UCP034852"/>
    <property type="match status" value="1"/>
</dbReference>
<comment type="caution">
    <text evidence="2">The sequence shown here is derived from an EMBL/GenBank/DDBJ whole genome shotgun (WGS) entry which is preliminary data.</text>
</comment>
<evidence type="ECO:0000313" key="3">
    <source>
        <dbReference type="Proteomes" id="UP000616608"/>
    </source>
</evidence>
<organism evidence="2 3">
    <name type="scientific">Lysinibacillus alkalisoli</name>
    <dbReference type="NCBI Taxonomy" id="1911548"/>
    <lineage>
        <taxon>Bacteria</taxon>
        <taxon>Bacillati</taxon>
        <taxon>Bacillota</taxon>
        <taxon>Bacilli</taxon>
        <taxon>Bacillales</taxon>
        <taxon>Bacillaceae</taxon>
        <taxon>Lysinibacillus</taxon>
    </lineage>
</organism>
<protein>
    <recommendedName>
        <fullName evidence="4">HesB/YadR/YfhF family protein</fullName>
    </recommendedName>
</protein>
<evidence type="ECO:0000313" key="2">
    <source>
        <dbReference type="EMBL" id="GGG16578.1"/>
    </source>
</evidence>
<dbReference type="EMBL" id="BMJT01000002">
    <property type="protein sequence ID" value="GGG16578.1"/>
    <property type="molecule type" value="Genomic_DNA"/>
</dbReference>
<comment type="similarity">
    <text evidence="1">Belongs to the HesB/IscA family.</text>
</comment>
<gene>
    <name evidence="2" type="ORF">GCM10007425_08650</name>
</gene>
<name>A0A917G0Y9_9BACI</name>
<keyword evidence="3" id="KW-1185">Reference proteome</keyword>
<evidence type="ECO:0008006" key="4">
    <source>
        <dbReference type="Google" id="ProtNLM"/>
    </source>
</evidence>
<dbReference type="RefSeq" id="WP_188613784.1">
    <property type="nucleotide sequence ID" value="NZ_BMJT01000002.1"/>
</dbReference>
<dbReference type="InterPro" id="IPR035903">
    <property type="entry name" value="HesB-like_dom_sf"/>
</dbReference>
<dbReference type="Proteomes" id="UP000616608">
    <property type="component" value="Unassembled WGS sequence"/>
</dbReference>
<dbReference type="SUPFAM" id="SSF89360">
    <property type="entry name" value="HesB-like domain"/>
    <property type="match status" value="1"/>
</dbReference>
<proteinExistence type="inferred from homology"/>
<dbReference type="InterPro" id="IPR008326">
    <property type="entry name" value="PdhI-like"/>
</dbReference>
<evidence type="ECO:0000256" key="1">
    <source>
        <dbReference type="ARBA" id="ARBA00006718"/>
    </source>
</evidence>
<accession>A0A917G0Y9</accession>
<dbReference type="AlphaFoldDB" id="A0A917G0Y9"/>
<reference evidence="2" key="1">
    <citation type="journal article" date="2014" name="Int. J. Syst. Evol. Microbiol.">
        <title>Complete genome sequence of Corynebacterium casei LMG S-19264T (=DSM 44701T), isolated from a smear-ripened cheese.</title>
        <authorList>
            <consortium name="US DOE Joint Genome Institute (JGI-PGF)"/>
            <person name="Walter F."/>
            <person name="Albersmeier A."/>
            <person name="Kalinowski J."/>
            <person name="Ruckert C."/>
        </authorList>
    </citation>
    <scope>NUCLEOTIDE SEQUENCE</scope>
    <source>
        <strain evidence="2">CGMCC 1.15760</strain>
    </source>
</reference>
<reference evidence="2" key="2">
    <citation type="submission" date="2020-09" db="EMBL/GenBank/DDBJ databases">
        <authorList>
            <person name="Sun Q."/>
            <person name="Zhou Y."/>
        </authorList>
    </citation>
    <scope>NUCLEOTIDE SEQUENCE</scope>
    <source>
        <strain evidence="2">CGMCC 1.15760</strain>
    </source>
</reference>
<sequence>MQIIVTDEAKNWFAEEMEVETGDTIRFYARYGGSSPFHEGFSLGMTRDEPHHIGVKTVVDDITYFIEEDDLWFFNQHHLIVKVNEQLQELAYDYVETIPYT</sequence>